<proteinExistence type="predicted"/>
<sequence>MELPIGVPQQVVTTPPARSIQWRTDCSVVSEPAMMQPDLVDAAPVPVPLSKPALMVEMPVIMPSAPLALSYELRPPSGTTMLPAIVQPHLAHSPPNAAVQTGVAYMGAGGGTGPIARQSTAPSRRY</sequence>
<evidence type="ECO:0000313" key="2">
    <source>
        <dbReference type="Proteomes" id="UP000275385"/>
    </source>
</evidence>
<name>A0A420YC00_9PEZI</name>
<organism evidence="1 2">
    <name type="scientific">Coniochaeta pulveracea</name>
    <dbReference type="NCBI Taxonomy" id="177199"/>
    <lineage>
        <taxon>Eukaryota</taxon>
        <taxon>Fungi</taxon>
        <taxon>Dikarya</taxon>
        <taxon>Ascomycota</taxon>
        <taxon>Pezizomycotina</taxon>
        <taxon>Sordariomycetes</taxon>
        <taxon>Sordariomycetidae</taxon>
        <taxon>Coniochaetales</taxon>
        <taxon>Coniochaetaceae</taxon>
        <taxon>Coniochaeta</taxon>
    </lineage>
</organism>
<dbReference type="EMBL" id="QVQW01000021">
    <property type="protein sequence ID" value="RKU45384.1"/>
    <property type="molecule type" value="Genomic_DNA"/>
</dbReference>
<comment type="caution">
    <text evidence="1">The sequence shown here is derived from an EMBL/GenBank/DDBJ whole genome shotgun (WGS) entry which is preliminary data.</text>
</comment>
<reference evidence="1 2" key="1">
    <citation type="submission" date="2018-08" db="EMBL/GenBank/DDBJ databases">
        <title>Draft genome of the lignicolous fungus Coniochaeta pulveracea.</title>
        <authorList>
            <person name="Borstlap C.J."/>
            <person name="De Witt R.N."/>
            <person name="Botha A."/>
            <person name="Volschenk H."/>
        </authorList>
    </citation>
    <scope>NUCLEOTIDE SEQUENCE [LARGE SCALE GENOMIC DNA]</scope>
    <source>
        <strain evidence="1 2">CAB683</strain>
    </source>
</reference>
<dbReference type="Proteomes" id="UP000275385">
    <property type="component" value="Unassembled WGS sequence"/>
</dbReference>
<dbReference type="AlphaFoldDB" id="A0A420YC00"/>
<protein>
    <submittedName>
        <fullName evidence="1">Uncharacterized protein</fullName>
    </submittedName>
</protein>
<accession>A0A420YC00</accession>
<keyword evidence="2" id="KW-1185">Reference proteome</keyword>
<evidence type="ECO:0000313" key="1">
    <source>
        <dbReference type="EMBL" id="RKU45384.1"/>
    </source>
</evidence>
<gene>
    <name evidence="1" type="ORF">DL546_003845</name>
</gene>